<dbReference type="GO" id="GO:0005886">
    <property type="term" value="C:plasma membrane"/>
    <property type="evidence" value="ECO:0007669"/>
    <property type="project" value="TreeGrafter"/>
</dbReference>
<feature type="domain" description="Arrestin C-terminal-like" evidence="2">
    <location>
        <begin position="541"/>
        <end position="739"/>
    </location>
</feature>
<dbReference type="SMART" id="SM01017">
    <property type="entry name" value="Arrestin_C"/>
    <property type="match status" value="1"/>
</dbReference>
<feature type="region of interest" description="Disordered" evidence="1">
    <location>
        <begin position="760"/>
        <end position="784"/>
    </location>
</feature>
<feature type="compositionally biased region" description="Basic and acidic residues" evidence="1">
    <location>
        <begin position="311"/>
        <end position="320"/>
    </location>
</feature>
<dbReference type="GO" id="GO:0030674">
    <property type="term" value="F:protein-macromolecule adaptor activity"/>
    <property type="evidence" value="ECO:0007669"/>
    <property type="project" value="TreeGrafter"/>
</dbReference>
<feature type="compositionally biased region" description="Basic and acidic residues" evidence="1">
    <location>
        <begin position="828"/>
        <end position="838"/>
    </location>
</feature>
<feature type="compositionally biased region" description="Low complexity" evidence="1">
    <location>
        <begin position="407"/>
        <end position="418"/>
    </location>
</feature>
<dbReference type="InterPro" id="IPR014752">
    <property type="entry name" value="Arrestin-like_C"/>
</dbReference>
<evidence type="ECO:0000256" key="1">
    <source>
        <dbReference type="SAM" id="MobiDB-lite"/>
    </source>
</evidence>
<dbReference type="InterPro" id="IPR011022">
    <property type="entry name" value="Arrestin_C-like"/>
</dbReference>
<dbReference type="GO" id="GO:0005829">
    <property type="term" value="C:cytosol"/>
    <property type="evidence" value="ECO:0007669"/>
    <property type="project" value="TreeGrafter"/>
</dbReference>
<evidence type="ECO:0000259" key="2">
    <source>
        <dbReference type="SMART" id="SM01017"/>
    </source>
</evidence>
<feature type="compositionally biased region" description="Polar residues" evidence="1">
    <location>
        <begin position="218"/>
        <end position="234"/>
    </location>
</feature>
<reference evidence="3 4" key="1">
    <citation type="submission" date="2014-09" db="EMBL/GenBank/DDBJ databases">
        <authorList>
            <person name="Magalhaes I.L.F."/>
            <person name="Oliveira U."/>
            <person name="Santos F.R."/>
            <person name="Vidigal T.H.D.A."/>
            <person name="Brescovit A.D."/>
            <person name="Santos A.J."/>
        </authorList>
    </citation>
    <scope>NUCLEOTIDE SEQUENCE [LARGE SCALE GENOMIC DNA]</scope>
</reference>
<dbReference type="STRING" id="401625.A0A0N7LB50"/>
<dbReference type="Gene3D" id="2.60.40.640">
    <property type="match status" value="1"/>
</dbReference>
<dbReference type="AlphaFoldDB" id="A0A0N7LB50"/>
<proteinExistence type="predicted"/>
<feature type="region of interest" description="Disordered" evidence="1">
    <location>
        <begin position="289"/>
        <end position="456"/>
    </location>
</feature>
<dbReference type="OrthoDB" id="2238745at2759"/>
<feature type="region of interest" description="Disordered" evidence="1">
    <location>
        <begin position="129"/>
        <end position="169"/>
    </location>
</feature>
<evidence type="ECO:0000313" key="4">
    <source>
        <dbReference type="Proteomes" id="UP000054845"/>
    </source>
</evidence>
<dbReference type="Proteomes" id="UP000054845">
    <property type="component" value="Unassembled WGS sequence"/>
</dbReference>
<dbReference type="GO" id="GO:0070086">
    <property type="term" value="P:ubiquitin-dependent endocytosis"/>
    <property type="evidence" value="ECO:0007669"/>
    <property type="project" value="TreeGrafter"/>
</dbReference>
<accession>A0A0N7LB50</accession>
<feature type="compositionally biased region" description="Low complexity" evidence="1">
    <location>
        <begin position="839"/>
        <end position="850"/>
    </location>
</feature>
<dbReference type="InterPro" id="IPR050357">
    <property type="entry name" value="Arrestin_domain-protein"/>
</dbReference>
<dbReference type="Pfam" id="PF02752">
    <property type="entry name" value="Arrestin_C"/>
    <property type="match status" value="1"/>
</dbReference>
<feature type="compositionally biased region" description="Low complexity" evidence="1">
    <location>
        <begin position="362"/>
        <end position="397"/>
    </location>
</feature>
<organism evidence="3 4">
    <name type="scientific">Ceraceosorus bombacis</name>
    <dbReference type="NCBI Taxonomy" id="401625"/>
    <lineage>
        <taxon>Eukaryota</taxon>
        <taxon>Fungi</taxon>
        <taxon>Dikarya</taxon>
        <taxon>Basidiomycota</taxon>
        <taxon>Ustilaginomycotina</taxon>
        <taxon>Exobasidiomycetes</taxon>
        <taxon>Ceraceosorales</taxon>
        <taxon>Ceraceosoraceae</taxon>
        <taxon>Ceraceosorus</taxon>
    </lineage>
</organism>
<feature type="compositionally biased region" description="Basic and acidic residues" evidence="1">
    <location>
        <begin position="434"/>
        <end position="456"/>
    </location>
</feature>
<keyword evidence="4" id="KW-1185">Reference proteome</keyword>
<feature type="region of interest" description="Disordered" evidence="1">
    <location>
        <begin position="828"/>
        <end position="851"/>
    </location>
</feature>
<dbReference type="PANTHER" id="PTHR11188">
    <property type="entry name" value="ARRESTIN DOMAIN CONTAINING PROTEIN"/>
    <property type="match status" value="1"/>
</dbReference>
<feature type="region of interest" description="Disordered" evidence="1">
    <location>
        <begin position="865"/>
        <end position="922"/>
    </location>
</feature>
<name>A0A0N7LB50_9BASI</name>
<feature type="region of interest" description="Disordered" evidence="1">
    <location>
        <begin position="192"/>
        <end position="262"/>
    </location>
</feature>
<dbReference type="EMBL" id="CCYA01000270">
    <property type="protein sequence ID" value="CEH18402.1"/>
    <property type="molecule type" value="Genomic_DNA"/>
</dbReference>
<dbReference type="GO" id="GO:0031625">
    <property type="term" value="F:ubiquitin protein ligase binding"/>
    <property type="evidence" value="ECO:0007669"/>
    <property type="project" value="TreeGrafter"/>
</dbReference>
<evidence type="ECO:0000313" key="3">
    <source>
        <dbReference type="EMBL" id="CEH18402.1"/>
    </source>
</evidence>
<dbReference type="PANTHER" id="PTHR11188:SF17">
    <property type="entry name" value="FI21816P1"/>
    <property type="match status" value="1"/>
</dbReference>
<sequence>MPPTSVHIDLFEPVIFLRGQSAVGEDARGRRRAVDFDAPPSQLRGLLTLHLAKSSRIKDISVELRGVGRTDWPEGIGHNRLELGEESCLIKQGVSLFDARLDPTPRRRANSIGPGVACDSSEGWSLGAYYDPDRASSSNPTTPRARGEGSHKNHNSNGAPSESGLAKVAQVAARAGTSLLPPTVVKELQLTAKPKKANAPSPHRPHFGRSGSAGGVNLQRTQAAPSSRPGSANGRSLDPSPGPSQPSTHRSLGPPPSYEQYISSAPATQSPLAVRAADASDTTQIRCDREGAADTGVASRSGQRSILHPAGRQERAERSSTHVGPGVRFGPAQEARPPADSQSALGAPSGYLASSPLGSVGAANTATNSTNSTPSRPTSPSPRVASSSSTLLSAPNSRRASVDGLHAASKASSPGAPARSRKSGIKGLLGGLLKEADKDKERGKELSEVRDPGHDWNEAPSEWKEFKKGTYTYAISLPLPAALPPTLHADFGSNVYTLRGHVTRAGPLTPNLSDEREVVLVHAPDENANEENESIVVERTWEDSLGYAAVVSGRSFPVGAKIPVWFRLVALDKVRIHRIVATLEERTDYYAKGRRVARHEVPRRWTMLKLTPPEGHAALLPVISDEPDALDSHPLTPYAEAATHTWPEADREMRASSSLNLLDPQGPWELAAELQTPTCPPARINMSTNHKKSNIAVHHAVKLSIRVEKLKNSTALSKGKPQLFDINIECPIALTHSHTAHAWLSLPDYWSLPPGDTSLLRGPPMAPTGSETSTPLLASSAPRDTYGVRDGYAVEARPGQRELNGTPSEDTTLMSAEARDQLRHARERLSSNARDVDHASSSARSPSHQSGLQWLALSSEAPVLARPLSPPSGSPAAAVSGLNSVSSQASDRLIHQSLRSSHRIASDPGVFWDEPPAYPASS</sequence>
<protein>
    <submittedName>
        <fullName evidence="3">Thioredoxin binding protein TBP-2/VDUP1</fullName>
    </submittedName>
</protein>